<organism evidence="1 2">
    <name type="scientific">Gossypium australe</name>
    <dbReference type="NCBI Taxonomy" id="47621"/>
    <lineage>
        <taxon>Eukaryota</taxon>
        <taxon>Viridiplantae</taxon>
        <taxon>Streptophyta</taxon>
        <taxon>Embryophyta</taxon>
        <taxon>Tracheophyta</taxon>
        <taxon>Spermatophyta</taxon>
        <taxon>Magnoliopsida</taxon>
        <taxon>eudicotyledons</taxon>
        <taxon>Gunneridae</taxon>
        <taxon>Pentapetalae</taxon>
        <taxon>rosids</taxon>
        <taxon>malvids</taxon>
        <taxon>Malvales</taxon>
        <taxon>Malvaceae</taxon>
        <taxon>Malvoideae</taxon>
        <taxon>Gossypium</taxon>
    </lineage>
</organism>
<comment type="caution">
    <text evidence="1">The sequence shown here is derived from an EMBL/GenBank/DDBJ whole genome shotgun (WGS) entry which is preliminary data.</text>
</comment>
<name>A0A5B6WSN1_9ROSI</name>
<evidence type="ECO:0000313" key="2">
    <source>
        <dbReference type="Proteomes" id="UP000325315"/>
    </source>
</evidence>
<gene>
    <name evidence="1" type="ORF">EPI10_006983</name>
</gene>
<protein>
    <submittedName>
        <fullName evidence="1">Retrovirus-related Pol polyprotein LINE-1</fullName>
    </submittedName>
</protein>
<accession>A0A5B6WSN1</accession>
<sequence length="156" mass="18436">MYGHITARKKNLIHKLAGLQKAMNFSGFNRLAKCELEVREELENVLYHEEMLWKQKSRSDWLSLGDRNTKYFHSWMVERKKFNRITTLRTSDRNTNGIISEEPFVSGLGRKRASEFFAGRKITDNVIIAQEVLHSMRIKSNRQWMAIKIDLEKAYD</sequence>
<dbReference type="EMBL" id="SMMG02000002">
    <property type="protein sequence ID" value="KAA3484931.1"/>
    <property type="molecule type" value="Genomic_DNA"/>
</dbReference>
<dbReference type="Proteomes" id="UP000325315">
    <property type="component" value="Unassembled WGS sequence"/>
</dbReference>
<keyword evidence="2" id="KW-1185">Reference proteome</keyword>
<dbReference type="AlphaFoldDB" id="A0A5B6WSN1"/>
<reference evidence="2" key="1">
    <citation type="journal article" date="2019" name="Plant Biotechnol. J.">
        <title>Genome sequencing of the Australian wild diploid species Gossypium australe highlights disease resistance and delayed gland morphogenesis.</title>
        <authorList>
            <person name="Cai Y."/>
            <person name="Cai X."/>
            <person name="Wang Q."/>
            <person name="Wang P."/>
            <person name="Zhang Y."/>
            <person name="Cai C."/>
            <person name="Xu Y."/>
            <person name="Wang K."/>
            <person name="Zhou Z."/>
            <person name="Wang C."/>
            <person name="Geng S."/>
            <person name="Li B."/>
            <person name="Dong Q."/>
            <person name="Hou Y."/>
            <person name="Wang H."/>
            <person name="Ai P."/>
            <person name="Liu Z."/>
            <person name="Yi F."/>
            <person name="Sun M."/>
            <person name="An G."/>
            <person name="Cheng J."/>
            <person name="Zhang Y."/>
            <person name="Shi Q."/>
            <person name="Xie Y."/>
            <person name="Shi X."/>
            <person name="Chang Y."/>
            <person name="Huang F."/>
            <person name="Chen Y."/>
            <person name="Hong S."/>
            <person name="Mi L."/>
            <person name="Sun Q."/>
            <person name="Zhang L."/>
            <person name="Zhou B."/>
            <person name="Peng R."/>
            <person name="Zhang X."/>
            <person name="Liu F."/>
        </authorList>
    </citation>
    <scope>NUCLEOTIDE SEQUENCE [LARGE SCALE GENOMIC DNA]</scope>
    <source>
        <strain evidence="2">cv. PA1801</strain>
    </source>
</reference>
<dbReference type="OrthoDB" id="1000931at2759"/>
<proteinExistence type="predicted"/>
<evidence type="ECO:0000313" key="1">
    <source>
        <dbReference type="EMBL" id="KAA3484931.1"/>
    </source>
</evidence>